<dbReference type="EMBL" id="JAQIZZ010000004">
    <property type="protein sequence ID" value="KAJ5544094.1"/>
    <property type="molecule type" value="Genomic_DNA"/>
</dbReference>
<dbReference type="EMBL" id="JAQIZZ010000007">
    <property type="protein sequence ID" value="KAJ5532389.1"/>
    <property type="molecule type" value="Genomic_DNA"/>
</dbReference>
<sequence length="76" mass="8358">MSEQDRWCARGDALTRSIVCHQPNTNSFQMPVYLPGGCPCLGGVRVKKRSRIKGCPWLGLNEVSEAASSSLNEFES</sequence>
<gene>
    <name evidence="2" type="ORF">N7494_005373</name>
    <name evidence="1" type="ORF">N7494_008941</name>
</gene>
<evidence type="ECO:0000313" key="3">
    <source>
        <dbReference type="Proteomes" id="UP001220324"/>
    </source>
</evidence>
<comment type="caution">
    <text evidence="1">The sequence shown here is derived from an EMBL/GenBank/DDBJ whole genome shotgun (WGS) entry which is preliminary data.</text>
</comment>
<reference evidence="1" key="2">
    <citation type="submission" date="2023-01" db="EMBL/GenBank/DDBJ databases">
        <authorList>
            <person name="Petersen C."/>
        </authorList>
    </citation>
    <scope>NUCLEOTIDE SEQUENCE</scope>
    <source>
        <strain evidence="1">IBT 35679</strain>
    </source>
</reference>
<evidence type="ECO:0000313" key="1">
    <source>
        <dbReference type="EMBL" id="KAJ5532389.1"/>
    </source>
</evidence>
<dbReference type="Proteomes" id="UP001220324">
    <property type="component" value="Unassembled WGS sequence"/>
</dbReference>
<dbReference type="AlphaFoldDB" id="A0AAD6CP52"/>
<name>A0AAD6CP52_9EURO</name>
<proteinExistence type="predicted"/>
<organism evidence="1 3">
    <name type="scientific">Penicillium frequentans</name>
    <dbReference type="NCBI Taxonomy" id="3151616"/>
    <lineage>
        <taxon>Eukaryota</taxon>
        <taxon>Fungi</taxon>
        <taxon>Dikarya</taxon>
        <taxon>Ascomycota</taxon>
        <taxon>Pezizomycotina</taxon>
        <taxon>Eurotiomycetes</taxon>
        <taxon>Eurotiomycetidae</taxon>
        <taxon>Eurotiales</taxon>
        <taxon>Aspergillaceae</taxon>
        <taxon>Penicillium</taxon>
    </lineage>
</organism>
<keyword evidence="3" id="KW-1185">Reference proteome</keyword>
<evidence type="ECO:0000313" key="2">
    <source>
        <dbReference type="EMBL" id="KAJ5544094.1"/>
    </source>
</evidence>
<protein>
    <submittedName>
        <fullName evidence="1">Uncharacterized protein</fullName>
    </submittedName>
</protein>
<reference evidence="1 3" key="1">
    <citation type="journal article" date="2023" name="IMA Fungus">
        <title>Comparative genomic study of the Penicillium genus elucidates a diverse pangenome and 15 lateral gene transfer events.</title>
        <authorList>
            <person name="Petersen C."/>
            <person name="Sorensen T."/>
            <person name="Nielsen M.R."/>
            <person name="Sondergaard T.E."/>
            <person name="Sorensen J.L."/>
            <person name="Fitzpatrick D.A."/>
            <person name="Frisvad J.C."/>
            <person name="Nielsen K.L."/>
        </authorList>
    </citation>
    <scope>NUCLEOTIDE SEQUENCE [LARGE SCALE GENOMIC DNA]</scope>
    <source>
        <strain evidence="1 3">IBT 35679</strain>
    </source>
</reference>
<accession>A0AAD6CP52</accession>